<dbReference type="Pfam" id="PF13432">
    <property type="entry name" value="TPR_16"/>
    <property type="match status" value="1"/>
</dbReference>
<proteinExistence type="predicted"/>
<comment type="caution">
    <text evidence="2">The sequence shown here is derived from an EMBL/GenBank/DDBJ whole genome shotgun (WGS) entry which is preliminary data.</text>
</comment>
<protein>
    <recommendedName>
        <fullName evidence="4">Tetratricopeptide repeat protein</fullName>
    </recommendedName>
</protein>
<dbReference type="EMBL" id="BMOD01000002">
    <property type="protein sequence ID" value="GGJ24772.1"/>
    <property type="molecule type" value="Genomic_DNA"/>
</dbReference>
<dbReference type="Pfam" id="PF13174">
    <property type="entry name" value="TPR_6"/>
    <property type="match status" value="1"/>
</dbReference>
<dbReference type="InterPro" id="IPR011990">
    <property type="entry name" value="TPR-like_helical_dom_sf"/>
</dbReference>
<dbReference type="SUPFAM" id="SSF48452">
    <property type="entry name" value="TPR-like"/>
    <property type="match status" value="1"/>
</dbReference>
<feature type="repeat" description="TPR" evidence="1">
    <location>
        <begin position="73"/>
        <end position="106"/>
    </location>
</feature>
<dbReference type="PROSITE" id="PS50005">
    <property type="entry name" value="TPR"/>
    <property type="match status" value="1"/>
</dbReference>
<name>A0ABQ2CZD8_9DEIO</name>
<accession>A0ABQ2CZD8</accession>
<evidence type="ECO:0000256" key="1">
    <source>
        <dbReference type="PROSITE-ProRule" id="PRU00339"/>
    </source>
</evidence>
<keyword evidence="1" id="KW-0802">TPR repeat</keyword>
<evidence type="ECO:0000313" key="2">
    <source>
        <dbReference type="EMBL" id="GGJ24772.1"/>
    </source>
</evidence>
<gene>
    <name evidence="2" type="ORF">GCM10008938_08610</name>
</gene>
<evidence type="ECO:0000313" key="3">
    <source>
        <dbReference type="Proteomes" id="UP000632222"/>
    </source>
</evidence>
<dbReference type="InterPro" id="IPR019734">
    <property type="entry name" value="TPR_rpt"/>
</dbReference>
<dbReference type="Proteomes" id="UP000632222">
    <property type="component" value="Unassembled WGS sequence"/>
</dbReference>
<dbReference type="Gene3D" id="1.25.40.10">
    <property type="entry name" value="Tetratricopeptide repeat domain"/>
    <property type="match status" value="1"/>
</dbReference>
<sequence length="208" mass="23800">MNLSEQAWDAFDAGDLERARDLYENHLRAHPQDEQARFGLGYVYVNLGLFQEAEDLYQKLFQEAVEKQDPRGHQAMHQIGMLRRLQGDYEGALTAFEQEKPLIPDDAFPRAINSYELGMCHLRLGNTEKASLELHTSLFYAQRSTDLIAQACAYRGIGELHLAEENYTEAQPAFLEALRCFEAAGEKRGVEDIIEYIRELEEASKNQN</sequence>
<dbReference type="SMART" id="SM00028">
    <property type="entry name" value="TPR"/>
    <property type="match status" value="3"/>
</dbReference>
<dbReference type="RefSeq" id="WP_189000387.1">
    <property type="nucleotide sequence ID" value="NZ_BMOD01000002.1"/>
</dbReference>
<reference evidence="3" key="1">
    <citation type="journal article" date="2019" name="Int. J. Syst. Evol. Microbiol.">
        <title>The Global Catalogue of Microorganisms (GCM) 10K type strain sequencing project: providing services to taxonomists for standard genome sequencing and annotation.</title>
        <authorList>
            <consortium name="The Broad Institute Genomics Platform"/>
            <consortium name="The Broad Institute Genome Sequencing Center for Infectious Disease"/>
            <person name="Wu L."/>
            <person name="Ma J."/>
        </authorList>
    </citation>
    <scope>NUCLEOTIDE SEQUENCE [LARGE SCALE GENOMIC DNA]</scope>
    <source>
        <strain evidence="3">JCM 14370</strain>
    </source>
</reference>
<keyword evidence="3" id="KW-1185">Reference proteome</keyword>
<evidence type="ECO:0008006" key="4">
    <source>
        <dbReference type="Google" id="ProtNLM"/>
    </source>
</evidence>
<organism evidence="2 3">
    <name type="scientific">Deinococcus roseus</name>
    <dbReference type="NCBI Taxonomy" id="392414"/>
    <lineage>
        <taxon>Bacteria</taxon>
        <taxon>Thermotogati</taxon>
        <taxon>Deinococcota</taxon>
        <taxon>Deinococci</taxon>
        <taxon>Deinococcales</taxon>
        <taxon>Deinococcaceae</taxon>
        <taxon>Deinococcus</taxon>
    </lineage>
</organism>